<evidence type="ECO:0000256" key="1">
    <source>
        <dbReference type="SAM" id="MobiDB-lite"/>
    </source>
</evidence>
<keyword evidence="2" id="KW-0808">Transferase</keyword>
<evidence type="ECO:0000313" key="2">
    <source>
        <dbReference type="EMBL" id="QJT73725.1"/>
    </source>
</evidence>
<dbReference type="GO" id="GO:0003968">
    <property type="term" value="F:RNA-directed RNA polymerase activity"/>
    <property type="evidence" value="ECO:0007669"/>
    <property type="project" value="UniProtKB-KW"/>
</dbReference>
<reference evidence="2" key="1">
    <citation type="journal article" date="2021" name="MBio">
        <title>Novel Mycoviruses Discovered in the Mycovirome of a Necrotrophic Fungus.</title>
        <authorList>
            <person name="Ruiz-Padilla A."/>
            <person name="Rodriguez-Romero J."/>
            <person name="Gomez-Cid I."/>
            <person name="Pacifico D."/>
            <person name="Ayllon M.A."/>
        </authorList>
    </citation>
    <scope>NUCLEOTIDE SEQUENCE</scope>
    <source>
        <strain evidence="2">BCS14_DN413</strain>
    </source>
</reference>
<proteinExistence type="predicted"/>
<keyword evidence="2" id="KW-0548">Nucleotidyltransferase</keyword>
<evidence type="ECO:0000313" key="3">
    <source>
        <dbReference type="Proteomes" id="UP001184804"/>
    </source>
</evidence>
<feature type="region of interest" description="Disordered" evidence="1">
    <location>
        <begin position="137"/>
        <end position="156"/>
    </location>
</feature>
<keyword evidence="2" id="KW-0696">RNA-directed RNA polymerase</keyword>
<protein>
    <submittedName>
        <fullName evidence="2">RNA-dependent RNA polymerase</fullName>
    </submittedName>
</protein>
<name>A0A858YAT8_9VIRU</name>
<organism evidence="2 3">
    <name type="scientific">Botrytis cinerea binarnavirus 2</name>
    <dbReference type="NCBI Taxonomy" id="2800199"/>
    <lineage>
        <taxon>Viruses</taxon>
        <taxon>Riboviria</taxon>
        <taxon>Orthornavirae</taxon>
        <taxon>Lenarviricota</taxon>
        <taxon>Amabiliviricetes</taxon>
        <taxon>Wolframvirales</taxon>
        <taxon>Splipalmiviridae</taxon>
        <taxon>Jakapalmivirus</taxon>
        <taxon>Jakapalmivirus botritidis</taxon>
    </lineage>
</organism>
<dbReference type="EMBL" id="MN619796">
    <property type="protein sequence ID" value="QJT73725.1"/>
    <property type="molecule type" value="Genomic_RNA"/>
</dbReference>
<accession>A0A858YAT8</accession>
<sequence length="813" mass="90842">MSSNVRNVVVSLPTRSSQSEEVSAGMARLPLWYNRNLRVPTIPEDLLPFTEGKHFLSSKQVPSGTMLRNAGSRSVAVNRQKILKAGFTVSEYSKSDRTINRDLTVRKTLAGTASGLSESLASLLVEAADAADITAEAEEMSDAEVTDSGSETSDPSIVLGTQEIEGGVLFRKNSRYKIRYEDPWKIHAGRVLGEILGKSPRTILWSGDGIRLQDPLPPRVLGPKWEGNDKNLIRFESINADEVKRHVIYEHTHWGKALVGMVHDQTSLHRGWARSLRYRINRFLSGGTDPHLSRGEISSIFSDPTYRGQRKVRARRFIELLKTVDGIFTQRYLCYPEEVWTWERFDLFTLANINFLLGDEFVDGELTDVGLTIDTSYAQLKRARKWFKMHSHRGDLEEALDGDIPIAGWCMQFVNVWRRTLTADIHRKAFLIGVLSQTRGAGTPPALVVLQSKVKFLRTISTAPADPTPTMVSLRRRAAEEVLSKIPDSAFTGLSTKSRVTVTTSSCWESTRREGGTVEEIRRLILSGEAGDQVPVRDLDTGKIQSWKSLQDFESVGEFIFWSCLDYTLRTPRDALKMAFLTVVKEPGKARSVTKARACLKVVLDLVNKICSEPLKKGIKSSASGMGASNHGWNLFVSMMTEEERADVFDLHSREENAYEGYVERTDTFSDLFVASTDYEEATDRLPHKMGSDLAGMWMRKCGIPPLLRGIVQETCFKPRRVFFYATGVLETIGTAEPTMGIGVRSVPLLKGVLMGDPLTKVVLHLTNVITRHLGTRMHDPDFYGSFTNGFAAHEAFIRGMSSEDTPRAPRPA</sequence>
<dbReference type="Proteomes" id="UP001184804">
    <property type="component" value="Genome"/>
</dbReference>
<keyword evidence="3" id="KW-1185">Reference proteome</keyword>